<dbReference type="PRINTS" id="PR00819">
    <property type="entry name" value="CBXCFQXSUPER"/>
</dbReference>
<accession>A0A6C0HI25</accession>
<feature type="domain" description="AAA+ ATPase" evidence="4">
    <location>
        <begin position="148"/>
        <end position="274"/>
    </location>
</feature>
<evidence type="ECO:0000256" key="3">
    <source>
        <dbReference type="ARBA" id="ARBA00022840"/>
    </source>
</evidence>
<dbReference type="AlphaFoldDB" id="A0A6C0HI25"/>
<evidence type="ECO:0000256" key="1">
    <source>
        <dbReference type="ARBA" id="ARBA00010378"/>
    </source>
</evidence>
<dbReference type="SMART" id="SM00382">
    <property type="entry name" value="AAA"/>
    <property type="match status" value="1"/>
</dbReference>
<dbReference type="InterPro" id="IPR003959">
    <property type="entry name" value="ATPase_AAA_core"/>
</dbReference>
<dbReference type="GO" id="GO:0005524">
    <property type="term" value="F:ATP binding"/>
    <property type="evidence" value="ECO:0007669"/>
    <property type="project" value="UniProtKB-KW"/>
</dbReference>
<dbReference type="FunFam" id="3.40.50.300:FF:000216">
    <property type="entry name" value="Type VII secretion ATPase EccA"/>
    <property type="match status" value="1"/>
</dbReference>
<dbReference type="InterPro" id="IPR000641">
    <property type="entry name" value="CbxX/CfxQ"/>
</dbReference>
<comment type="similarity">
    <text evidence="1">Belongs to the CbxX/CfxQ family.</text>
</comment>
<dbReference type="Gene3D" id="3.40.50.300">
    <property type="entry name" value="P-loop containing nucleotide triphosphate hydrolases"/>
    <property type="match status" value="1"/>
</dbReference>
<dbReference type="SUPFAM" id="SSF52540">
    <property type="entry name" value="P-loop containing nucleoside triphosphate hydrolases"/>
    <property type="match status" value="1"/>
</dbReference>
<dbReference type="InterPro" id="IPR003593">
    <property type="entry name" value="AAA+_ATPase"/>
</dbReference>
<dbReference type="GO" id="GO:0016887">
    <property type="term" value="F:ATP hydrolysis activity"/>
    <property type="evidence" value="ECO:0007669"/>
    <property type="project" value="InterPro"/>
</dbReference>
<proteinExistence type="inferred from homology"/>
<evidence type="ECO:0000313" key="5">
    <source>
        <dbReference type="EMBL" id="QHT80288.1"/>
    </source>
</evidence>
<name>A0A6C0HI25_9ZZZZ</name>
<sequence>MNKYPPHKKSHIGFVDYLDRGTDSICYNTPQNEYNTAYKKWKEDHEYILDLILLLEQTEKTPIREKITITCKLKTTDDLLSLLQENPYDETKEYNIDLKSLHKIKEELEILHNMVGLVKLKTCILNQLLYFIQGFDVMESNTGTKFADYKHTIFVGPPGTGKTEVAKLIGKMYSKLGILKKETFKKVTRTDLIAGYLGQTAIKTRKVIDECIGGVLFIDEAYSLQNDDSYAKECVNTLCEALSDNKQDLMVIVAGYENELNDTFFQINKGLRSRFLWKFTMEPYDALELSQIFNAKVIQNKWILGFDGLSKWIKERKDKFLYNGRDMEQLFTYVKVSHSHRVYGLDVCEKRKISKEDMDSGFETFLENRKVSISTNISTMYT</sequence>
<dbReference type="PANTHER" id="PTHR43392:SF2">
    <property type="entry name" value="AAA-TYPE ATPASE FAMILY PROTEIN _ ANKYRIN REPEAT FAMILY PROTEIN"/>
    <property type="match status" value="1"/>
</dbReference>
<dbReference type="CDD" id="cd00009">
    <property type="entry name" value="AAA"/>
    <property type="match status" value="1"/>
</dbReference>
<organism evidence="5">
    <name type="scientific">viral metagenome</name>
    <dbReference type="NCBI Taxonomy" id="1070528"/>
    <lineage>
        <taxon>unclassified sequences</taxon>
        <taxon>metagenomes</taxon>
        <taxon>organismal metagenomes</taxon>
    </lineage>
</organism>
<reference evidence="5" key="1">
    <citation type="journal article" date="2020" name="Nature">
        <title>Giant virus diversity and host interactions through global metagenomics.</title>
        <authorList>
            <person name="Schulz F."/>
            <person name="Roux S."/>
            <person name="Paez-Espino D."/>
            <person name="Jungbluth S."/>
            <person name="Walsh D.A."/>
            <person name="Denef V.J."/>
            <person name="McMahon K.D."/>
            <person name="Konstantinidis K.T."/>
            <person name="Eloe-Fadrosh E.A."/>
            <person name="Kyrpides N.C."/>
            <person name="Woyke T."/>
        </authorList>
    </citation>
    <scope>NUCLEOTIDE SEQUENCE</scope>
    <source>
        <strain evidence="5">GVMAG-M-3300023184-120</strain>
    </source>
</reference>
<keyword evidence="2" id="KW-0547">Nucleotide-binding</keyword>
<dbReference type="PANTHER" id="PTHR43392">
    <property type="entry name" value="AAA-TYPE ATPASE FAMILY PROTEIN / ANKYRIN REPEAT FAMILY PROTEIN"/>
    <property type="match status" value="1"/>
</dbReference>
<evidence type="ECO:0000259" key="4">
    <source>
        <dbReference type="SMART" id="SM00382"/>
    </source>
</evidence>
<protein>
    <recommendedName>
        <fullName evidence="4">AAA+ ATPase domain-containing protein</fullName>
    </recommendedName>
</protein>
<dbReference type="Pfam" id="PF00004">
    <property type="entry name" value="AAA"/>
    <property type="match status" value="1"/>
</dbReference>
<dbReference type="InterPro" id="IPR050773">
    <property type="entry name" value="CbxX/CfxQ_RuBisCO_ESX"/>
</dbReference>
<keyword evidence="3" id="KW-0067">ATP-binding</keyword>
<dbReference type="EMBL" id="MN739967">
    <property type="protein sequence ID" value="QHT80288.1"/>
    <property type="molecule type" value="Genomic_DNA"/>
</dbReference>
<dbReference type="InterPro" id="IPR027417">
    <property type="entry name" value="P-loop_NTPase"/>
</dbReference>
<evidence type="ECO:0000256" key="2">
    <source>
        <dbReference type="ARBA" id="ARBA00022741"/>
    </source>
</evidence>